<gene>
    <name evidence="2" type="ORF">HUT08_13845</name>
</gene>
<dbReference type="Proteomes" id="UP000509303">
    <property type="component" value="Chromosome"/>
</dbReference>
<evidence type="ECO:0000313" key="3">
    <source>
        <dbReference type="Proteomes" id="UP000509303"/>
    </source>
</evidence>
<keyword evidence="3" id="KW-1185">Reference proteome</keyword>
<organism evidence="2 3">
    <name type="scientific">Streptomyces buecherae</name>
    <dbReference type="NCBI Taxonomy" id="2763006"/>
    <lineage>
        <taxon>Bacteria</taxon>
        <taxon>Bacillati</taxon>
        <taxon>Actinomycetota</taxon>
        <taxon>Actinomycetes</taxon>
        <taxon>Kitasatosporales</taxon>
        <taxon>Streptomycetaceae</taxon>
        <taxon>Streptomyces</taxon>
    </lineage>
</organism>
<sequence length="269" mass="28213">MGEAVTSAAANVGREVIGRGVDARRTGANASGEWVLGVLGALPPPAAPAEREWEFSLGALICQHPRVPAITAKALRALDSLGALRFGPESVGFDGEDIPWKKVTGLRLHNAFGAMTTEGLDAEVDRVREVLPPLPGRKWAVTKVVEGLATVVLAALEQASEQRLDSVNVACEVTYRGALGREKTLRANLFTTALLAHQTDVAYSLVVTAQAAGVPVVPADPAALDDKALERVRALRERTDAMAAELRAQGDDDASADADGPSPSRMPAS</sequence>
<evidence type="ECO:0000256" key="1">
    <source>
        <dbReference type="SAM" id="MobiDB-lite"/>
    </source>
</evidence>
<protein>
    <submittedName>
        <fullName evidence="2">Uncharacterized protein</fullName>
    </submittedName>
</protein>
<proteinExistence type="predicted"/>
<reference evidence="2 3" key="1">
    <citation type="submission" date="2020-06" db="EMBL/GenBank/DDBJ databases">
        <title>Genome mining for natural products.</title>
        <authorList>
            <person name="Zhang B."/>
            <person name="Shi J."/>
            <person name="Ge H."/>
        </authorList>
    </citation>
    <scope>NUCLEOTIDE SEQUENCE [LARGE SCALE GENOMIC DNA]</scope>
    <source>
        <strain evidence="2 3">NA00687</strain>
    </source>
</reference>
<dbReference type="EMBL" id="CP054929">
    <property type="protein sequence ID" value="QKW50433.1"/>
    <property type="molecule type" value="Genomic_DNA"/>
</dbReference>
<feature type="region of interest" description="Disordered" evidence="1">
    <location>
        <begin position="240"/>
        <end position="269"/>
    </location>
</feature>
<dbReference type="RefSeq" id="WP_176162169.1">
    <property type="nucleotide sequence ID" value="NZ_CP054929.1"/>
</dbReference>
<evidence type="ECO:0000313" key="2">
    <source>
        <dbReference type="EMBL" id="QKW50433.1"/>
    </source>
</evidence>
<dbReference type="AlphaFoldDB" id="A0A7H8N7V9"/>
<name>A0A7H8N7V9_9ACTN</name>
<accession>A0A7H8N7V9</accession>